<dbReference type="EMBL" id="JAVSOO010000051">
    <property type="protein sequence ID" value="MDT4287728.1"/>
    <property type="molecule type" value="Genomic_DNA"/>
</dbReference>
<reference evidence="1 2" key="1">
    <citation type="submission" date="2023-08" db="EMBL/GenBank/DDBJ databases">
        <title>Genomic surveillance of Staphylococcus haemolyticus neonatal outbreak in southern France.</title>
        <authorList>
            <person name="Magnan C."/>
            <person name="Morsli M."/>
            <person name="Thiery B."/>
            <person name="Salipante F."/>
            <person name="Attar J."/>
            <person name="Massimo D.M."/>
            <person name="Ory J."/>
            <person name="Pantel A."/>
            <person name="Lavigne J.-P."/>
        </authorList>
    </citation>
    <scope>NUCLEOTIDE SEQUENCE [LARGE SCALE GENOMIC DNA]</scope>
    <source>
        <strain evidence="1 2">NSH026</strain>
    </source>
</reference>
<evidence type="ECO:0008006" key="3">
    <source>
        <dbReference type="Google" id="ProtNLM"/>
    </source>
</evidence>
<sequence>MQKEDIKKTQELPDEHRQVLNEIINASDKYITKEKLLIKLEMPNSYWRTLNSIISDLIIKYGYVIGSTRSDGYYLCKSDEDIDKAIYTLESLNGGIFKRIEVLRKAKENKKRA</sequence>
<organism evidence="1 2">
    <name type="scientific">Staphylococcus haemolyticus</name>
    <dbReference type="NCBI Taxonomy" id="1283"/>
    <lineage>
        <taxon>Bacteria</taxon>
        <taxon>Bacillati</taxon>
        <taxon>Bacillota</taxon>
        <taxon>Bacilli</taxon>
        <taxon>Bacillales</taxon>
        <taxon>Staphylococcaceae</taxon>
        <taxon>Staphylococcus</taxon>
    </lineage>
</organism>
<protein>
    <recommendedName>
        <fullName evidence="3">Pathogenicity island protein</fullName>
    </recommendedName>
</protein>
<evidence type="ECO:0000313" key="1">
    <source>
        <dbReference type="EMBL" id="MDT4287728.1"/>
    </source>
</evidence>
<keyword evidence="2" id="KW-1185">Reference proteome</keyword>
<accession>A0ABU3IJI4</accession>
<gene>
    <name evidence="1" type="ORF">RO950_12200</name>
</gene>
<proteinExistence type="predicted"/>
<comment type="caution">
    <text evidence="1">The sequence shown here is derived from an EMBL/GenBank/DDBJ whole genome shotgun (WGS) entry which is preliminary data.</text>
</comment>
<dbReference type="Proteomes" id="UP001269271">
    <property type="component" value="Unassembled WGS sequence"/>
</dbReference>
<evidence type="ECO:0000313" key="2">
    <source>
        <dbReference type="Proteomes" id="UP001269271"/>
    </source>
</evidence>
<name>A0ABU3IJI4_STAHA</name>
<dbReference type="RefSeq" id="WP_053037897.1">
    <property type="nucleotide sequence ID" value="NZ_CUFG01000041.1"/>
</dbReference>